<dbReference type="SMART" id="SM00028">
    <property type="entry name" value="TPR"/>
    <property type="match status" value="4"/>
</dbReference>
<dbReference type="SUPFAM" id="SSF48452">
    <property type="entry name" value="TPR-like"/>
    <property type="match status" value="1"/>
</dbReference>
<dbReference type="InterPro" id="IPR014718">
    <property type="entry name" value="GH-type_carb-bd"/>
</dbReference>
<dbReference type="RefSeq" id="WP_170298527.1">
    <property type="nucleotide sequence ID" value="NZ_BAAAMK010000004.1"/>
</dbReference>
<proteinExistence type="predicted"/>
<dbReference type="Pfam" id="PF13432">
    <property type="entry name" value="TPR_16"/>
    <property type="match status" value="1"/>
</dbReference>
<dbReference type="EMBL" id="BAAAMK010000004">
    <property type="protein sequence ID" value="GAA1955209.1"/>
    <property type="molecule type" value="Genomic_DNA"/>
</dbReference>
<evidence type="ECO:0000313" key="3">
    <source>
        <dbReference type="Proteomes" id="UP001499954"/>
    </source>
</evidence>
<feature type="domain" description="DUF5107" evidence="1">
    <location>
        <begin position="72"/>
        <end position="383"/>
    </location>
</feature>
<reference evidence="2 3" key="1">
    <citation type="journal article" date="2019" name="Int. J. Syst. Evol. Microbiol.">
        <title>The Global Catalogue of Microorganisms (GCM) 10K type strain sequencing project: providing services to taxonomists for standard genome sequencing and annotation.</title>
        <authorList>
            <consortium name="The Broad Institute Genomics Platform"/>
            <consortium name="The Broad Institute Genome Sequencing Center for Infectious Disease"/>
            <person name="Wu L."/>
            <person name="Ma J."/>
        </authorList>
    </citation>
    <scope>NUCLEOTIDE SEQUENCE [LARGE SCALE GENOMIC DNA]</scope>
    <source>
        <strain evidence="2 3">JCM 13584</strain>
    </source>
</reference>
<protein>
    <submittedName>
        <fullName evidence="2">DUF5107 domain-containing protein</fullName>
    </submittedName>
</protein>
<name>A0ABN2QND8_9MICO</name>
<dbReference type="Proteomes" id="UP001499954">
    <property type="component" value="Unassembled WGS sequence"/>
</dbReference>
<dbReference type="Gene3D" id="2.70.98.10">
    <property type="match status" value="1"/>
</dbReference>
<dbReference type="Pfam" id="PF17128">
    <property type="entry name" value="DUF5107"/>
    <property type="match status" value="1"/>
</dbReference>
<keyword evidence="3" id="KW-1185">Reference proteome</keyword>
<dbReference type="Pfam" id="PF13424">
    <property type="entry name" value="TPR_12"/>
    <property type="match status" value="1"/>
</dbReference>
<sequence>MTIETTARSVATEATLPFTLPETPTELRASLEAGNAIAWYEPVEIPTYEPHDPSTFPMYLDQRVYQGSSGRVYPLPFTERIDSVPTLRRWNAIHVENQYIRVMILPELGGRIHVAYDKTTDYDFFYRNNVIKPALVGLAGSWMSGGVEFNWPQHHRPATFLPVDSTIETHDDGSVTVWCSDHDPFARMRGTHGIHLSAGSSTIRLDVRVHNRTSLSQTFLWWANVAVRVHDDYQSFFPEDVRYVADHARRAITAFPQADRPYYGVDYQERARDTPGADRLDFYRNIPVPTSYMVVDTDHEFFGGFDHQVGAGFVHWADRRVAPGKKQWTWGNAPFGQAWDRLLTDADGPYVELMAGVYTDNQPDFSWLAPGESKRFSQYWYPIPAIGVAHEASPEAAIHVERGAQFSAAVAVTSPQPAARLVVLSKDGERVVELSSDLTPGVAWHEEFPLTYEEGMAVRLESAIGATLVEWLAPVEVDGSAEPWTAKAPPAPSEVGSVDELYFIGLHLVQYRHPSRSPLPYWTEALRRDPSDSRVLTGLAELAFRAGEYDIASGYVKRALTRVTEFNGNPRNAETLYLLGLIESRRGDQHAAHAAFAKAAWDAPFVAPAGLEMARQYAREGRYEAALHDLDELDAVAPDDRRRGVLRVVLLRRLDRLTEADSALSKLLNEEHLNPTLTFLASGRLPADGPTALDVGLELVHAGDDDGALQVLAAATEIGPTGSGNGMPLAHYHRAAILDRLGRAEEATTERALARSADRRWCFPAGLDDHDALVAAVRAENDPVASSLLGMLLFDAGRRADALQLWEAAIRAGGKDSLLHRNAGLASYNVAHDDARAVEHYDRAIEIDPSDARLLFERDQLAVRLGETDEQRLARLSERFEVVEERDDLIVEYAELLVSTGRPDAALELLQERNFQPWEGGEGRVLGAWDRARTALGLPIAEPPLSLGEGRPLYEAPVARRANGEVDYFATSLPDLLLFSRSE</sequence>
<evidence type="ECO:0000259" key="1">
    <source>
        <dbReference type="Pfam" id="PF17128"/>
    </source>
</evidence>
<comment type="caution">
    <text evidence="2">The sequence shown here is derived from an EMBL/GenBank/DDBJ whole genome shotgun (WGS) entry which is preliminary data.</text>
</comment>
<dbReference type="InterPro" id="IPR033396">
    <property type="entry name" value="DUF5107"/>
</dbReference>
<dbReference type="InterPro" id="IPR019734">
    <property type="entry name" value="TPR_rpt"/>
</dbReference>
<dbReference type="Gene3D" id="1.25.40.10">
    <property type="entry name" value="Tetratricopeptide repeat domain"/>
    <property type="match status" value="2"/>
</dbReference>
<accession>A0ABN2QND8</accession>
<dbReference type="InterPro" id="IPR011990">
    <property type="entry name" value="TPR-like_helical_dom_sf"/>
</dbReference>
<evidence type="ECO:0000313" key="2">
    <source>
        <dbReference type="EMBL" id="GAA1955209.1"/>
    </source>
</evidence>
<gene>
    <name evidence="2" type="ORF">GCM10009717_21460</name>
</gene>
<dbReference type="PANTHER" id="PTHR12558">
    <property type="entry name" value="CELL DIVISION CYCLE 16,23,27"/>
    <property type="match status" value="1"/>
</dbReference>
<organism evidence="2 3">
    <name type="scientific">Agromyces allii</name>
    <dbReference type="NCBI Taxonomy" id="393607"/>
    <lineage>
        <taxon>Bacteria</taxon>
        <taxon>Bacillati</taxon>
        <taxon>Actinomycetota</taxon>
        <taxon>Actinomycetes</taxon>
        <taxon>Micrococcales</taxon>
        <taxon>Microbacteriaceae</taxon>
        <taxon>Agromyces</taxon>
    </lineage>
</organism>
<dbReference type="PANTHER" id="PTHR12558:SF13">
    <property type="entry name" value="CELL DIVISION CYCLE PROTEIN 27 HOMOLOG"/>
    <property type="match status" value="1"/>
</dbReference>